<proteinExistence type="predicted"/>
<comment type="caution">
    <text evidence="6">The sequence shown here is derived from an EMBL/GenBank/DDBJ whole genome shotgun (WGS) entry which is preliminary data.</text>
</comment>
<evidence type="ECO:0000256" key="2">
    <source>
        <dbReference type="ARBA" id="ARBA00022692"/>
    </source>
</evidence>
<feature type="transmembrane region" description="Helical" evidence="5">
    <location>
        <begin position="449"/>
        <end position="469"/>
    </location>
</feature>
<dbReference type="GO" id="GO:0016020">
    <property type="term" value="C:membrane"/>
    <property type="evidence" value="ECO:0007669"/>
    <property type="project" value="UniProtKB-SubCell"/>
</dbReference>
<keyword evidence="2 5" id="KW-0812">Transmembrane</keyword>
<evidence type="ECO:0000313" key="6">
    <source>
        <dbReference type="EMBL" id="KOO25304.1"/>
    </source>
</evidence>
<dbReference type="Proteomes" id="UP000037460">
    <property type="component" value="Unassembled WGS sequence"/>
</dbReference>
<name>A0A0M0JFD6_9EUKA</name>
<keyword evidence="4 5" id="KW-0472">Membrane</keyword>
<dbReference type="InterPro" id="IPR007300">
    <property type="entry name" value="CidB/LrgB"/>
</dbReference>
<feature type="transmembrane region" description="Helical" evidence="5">
    <location>
        <begin position="427"/>
        <end position="443"/>
    </location>
</feature>
<dbReference type="Pfam" id="PF04172">
    <property type="entry name" value="LrgB"/>
    <property type="match status" value="1"/>
</dbReference>
<feature type="transmembrane region" description="Helical" evidence="5">
    <location>
        <begin position="113"/>
        <end position="137"/>
    </location>
</feature>
<feature type="transmembrane region" description="Helical" evidence="5">
    <location>
        <begin position="304"/>
        <end position="327"/>
    </location>
</feature>
<dbReference type="EMBL" id="JWZX01002994">
    <property type="protein sequence ID" value="KOO25304.1"/>
    <property type="molecule type" value="Genomic_DNA"/>
</dbReference>
<feature type="transmembrane region" description="Helical" evidence="5">
    <location>
        <begin position="82"/>
        <end position="101"/>
    </location>
</feature>
<reference evidence="7" key="1">
    <citation type="journal article" date="2015" name="PLoS Genet.">
        <title>Genome Sequence and Transcriptome Analyses of Chrysochromulina tobin: Metabolic Tools for Enhanced Algal Fitness in the Prominent Order Prymnesiales (Haptophyceae).</title>
        <authorList>
            <person name="Hovde B.T."/>
            <person name="Deodato C.R."/>
            <person name="Hunsperger H.M."/>
            <person name="Ryken S.A."/>
            <person name="Yost W."/>
            <person name="Jha R.K."/>
            <person name="Patterson J."/>
            <person name="Monnat R.J. Jr."/>
            <person name="Barlow S.B."/>
            <person name="Starkenburg S.R."/>
            <person name="Cattolico R.A."/>
        </authorList>
    </citation>
    <scope>NUCLEOTIDE SEQUENCE</scope>
    <source>
        <strain evidence="7">CCMP291</strain>
    </source>
</reference>
<dbReference type="PANTHER" id="PTHR30249">
    <property type="entry name" value="PUTATIVE SEROTONIN TRANSPORTER"/>
    <property type="match status" value="1"/>
</dbReference>
<feature type="transmembrane region" description="Helical" evidence="5">
    <location>
        <begin position="149"/>
        <end position="172"/>
    </location>
</feature>
<evidence type="ECO:0000256" key="4">
    <source>
        <dbReference type="ARBA" id="ARBA00023136"/>
    </source>
</evidence>
<feature type="transmembrane region" description="Helical" evidence="5">
    <location>
        <begin position="49"/>
        <end position="70"/>
    </location>
</feature>
<dbReference type="AlphaFoldDB" id="A0A0M0JFD6"/>
<feature type="transmembrane region" description="Helical" evidence="5">
    <location>
        <begin position="263"/>
        <end position="284"/>
    </location>
</feature>
<feature type="transmembrane region" description="Helical" evidence="5">
    <location>
        <begin position="227"/>
        <end position="251"/>
    </location>
</feature>
<dbReference type="PANTHER" id="PTHR30249:SF0">
    <property type="entry name" value="PLASTIDAL GLYCOLATE_GLYCERATE TRANSLOCATOR 1, CHLOROPLASTIC"/>
    <property type="match status" value="1"/>
</dbReference>
<protein>
    <recommendedName>
        <fullName evidence="8">LrgB family protein</fullName>
    </recommendedName>
</protein>
<evidence type="ECO:0000256" key="5">
    <source>
        <dbReference type="SAM" id="Phobius"/>
    </source>
</evidence>
<evidence type="ECO:0000313" key="7">
    <source>
        <dbReference type="Proteomes" id="UP000037460"/>
    </source>
</evidence>
<sequence>MAAPTMLISPTSLNAEVPSDQPTTNGRLPMDLAESLATKEALLAKMRTAGARTLVTGSSLGGIIGANLALRQLFAMCAIRFPSPLAGMLLLFGGLCATQALSPALASRLEAALAPGCAFISRWLALFFVPNLVVLPLVLSMSPFEAARLLLVIVGGLACSIPLAALVAVSALPKASPDAAATAKAPVEASPATSGSAVLASQSSSPLRSIVAASTLSGLLAIGANRLVGGVVARMLAFVHLLTCTVCGYVAGQKVVPVAAQRIVHPLITCTLSTLGALAAFAAATGQPFRPFLRGYLVPGGAAFAAPGNLLLFMLGPATLSFGFQMFGRRRLMAESSRAISAATVTSAIFGLFGTAVAGRLLSLPLPVRLAALSRQVTAPLAIEIAKLLSADPSLAATIVVLTGLLAANFGRVILDALRIDAPVARGLAMGTAGHGVGTAAMASEKEAFPFAAIGMALNAATSTVLVSVPAVRRLLLAVAGAPVP</sequence>
<dbReference type="OrthoDB" id="2502820at2759"/>
<gene>
    <name evidence="6" type="ORF">Ctob_009569</name>
</gene>
<feature type="transmembrane region" description="Helical" evidence="5">
    <location>
        <begin position="395"/>
        <end position="415"/>
    </location>
</feature>
<evidence type="ECO:0000256" key="3">
    <source>
        <dbReference type="ARBA" id="ARBA00022989"/>
    </source>
</evidence>
<comment type="subcellular location">
    <subcellularLocation>
        <location evidence="1">Membrane</location>
        <topology evidence="1">Multi-pass membrane protein</topology>
    </subcellularLocation>
</comment>
<accession>A0A0M0JFD6</accession>
<evidence type="ECO:0008006" key="8">
    <source>
        <dbReference type="Google" id="ProtNLM"/>
    </source>
</evidence>
<organism evidence="6 7">
    <name type="scientific">Chrysochromulina tobinii</name>
    <dbReference type="NCBI Taxonomy" id="1460289"/>
    <lineage>
        <taxon>Eukaryota</taxon>
        <taxon>Haptista</taxon>
        <taxon>Haptophyta</taxon>
        <taxon>Prymnesiophyceae</taxon>
        <taxon>Prymnesiales</taxon>
        <taxon>Chrysochromulinaceae</taxon>
        <taxon>Chrysochromulina</taxon>
    </lineage>
</organism>
<keyword evidence="7" id="KW-1185">Reference proteome</keyword>
<feature type="transmembrane region" description="Helical" evidence="5">
    <location>
        <begin position="339"/>
        <end position="362"/>
    </location>
</feature>
<evidence type="ECO:0000256" key="1">
    <source>
        <dbReference type="ARBA" id="ARBA00004141"/>
    </source>
</evidence>
<keyword evidence="3 5" id="KW-1133">Transmembrane helix</keyword>